<comment type="caution">
    <text evidence="11">The sequence shown here is derived from an EMBL/GenBank/DDBJ whole genome shotgun (WGS) entry which is preliminary data.</text>
</comment>
<evidence type="ECO:0000256" key="7">
    <source>
        <dbReference type="NCBIfam" id="TIGR00131"/>
    </source>
</evidence>
<evidence type="ECO:0000256" key="5">
    <source>
        <dbReference type="ARBA" id="ARBA00022840"/>
    </source>
</evidence>
<dbReference type="Pfam" id="PF08544">
    <property type="entry name" value="GHMP_kinases_C"/>
    <property type="match status" value="1"/>
</dbReference>
<dbReference type="EC" id="2.7.1.6" evidence="7"/>
<dbReference type="InterPro" id="IPR020568">
    <property type="entry name" value="Ribosomal_Su5_D2-typ_SF"/>
</dbReference>
<feature type="domain" description="GHMP kinase C-terminal" evidence="9">
    <location>
        <begin position="287"/>
        <end position="366"/>
    </location>
</feature>
<accession>A0ABW4TNH2</accession>
<gene>
    <name evidence="11" type="primary">galK</name>
    <name evidence="11" type="ORF">ACFSDE_09760</name>
</gene>
<keyword evidence="5" id="KW-0067">ATP-binding</keyword>
<feature type="domain" description="GHMP kinase N-terminal" evidence="8">
    <location>
        <begin position="99"/>
        <end position="185"/>
    </location>
</feature>
<evidence type="ECO:0000256" key="4">
    <source>
        <dbReference type="ARBA" id="ARBA00022777"/>
    </source>
</evidence>
<evidence type="ECO:0000256" key="2">
    <source>
        <dbReference type="ARBA" id="ARBA00022679"/>
    </source>
</evidence>
<dbReference type="InterPro" id="IPR006204">
    <property type="entry name" value="GHMP_kinase_N_dom"/>
</dbReference>
<dbReference type="InterPro" id="IPR014721">
    <property type="entry name" value="Ribsml_uS5_D2-typ_fold_subgr"/>
</dbReference>
<organism evidence="11 12">
    <name type="scientific">Nocardioides aestuarii</name>
    <dbReference type="NCBI Taxonomy" id="252231"/>
    <lineage>
        <taxon>Bacteria</taxon>
        <taxon>Bacillati</taxon>
        <taxon>Actinomycetota</taxon>
        <taxon>Actinomycetes</taxon>
        <taxon>Propionibacteriales</taxon>
        <taxon>Nocardioidaceae</taxon>
        <taxon>Nocardioides</taxon>
    </lineage>
</organism>
<dbReference type="PRINTS" id="PR00473">
    <property type="entry name" value="GALCTOKINASE"/>
</dbReference>
<dbReference type="PANTHER" id="PTHR10457:SF7">
    <property type="entry name" value="GALACTOKINASE-RELATED"/>
    <property type="match status" value="1"/>
</dbReference>
<dbReference type="NCBIfam" id="TIGR00131">
    <property type="entry name" value="gal_kin"/>
    <property type="match status" value="1"/>
</dbReference>
<keyword evidence="3" id="KW-0547">Nucleotide-binding</keyword>
<dbReference type="PANTHER" id="PTHR10457">
    <property type="entry name" value="MEVALONATE KINASE/GALACTOKINASE"/>
    <property type="match status" value="1"/>
</dbReference>
<dbReference type="Gene3D" id="3.30.70.890">
    <property type="entry name" value="GHMP kinase, C-terminal domain"/>
    <property type="match status" value="1"/>
</dbReference>
<dbReference type="InterPro" id="IPR006206">
    <property type="entry name" value="Mevalonate/galactokinase"/>
</dbReference>
<keyword evidence="2 11" id="KW-0808">Transferase</keyword>
<dbReference type="PRINTS" id="PR00959">
    <property type="entry name" value="MEVGALKINASE"/>
</dbReference>
<proteinExistence type="inferred from homology"/>
<dbReference type="RefSeq" id="WP_343917835.1">
    <property type="nucleotide sequence ID" value="NZ_BAAAJT010000002.1"/>
</dbReference>
<dbReference type="EMBL" id="JBHUGD010000003">
    <property type="protein sequence ID" value="MFD1947077.1"/>
    <property type="molecule type" value="Genomic_DNA"/>
</dbReference>
<keyword evidence="12" id="KW-1185">Reference proteome</keyword>
<evidence type="ECO:0000259" key="8">
    <source>
        <dbReference type="Pfam" id="PF00288"/>
    </source>
</evidence>
<reference evidence="12" key="1">
    <citation type="journal article" date="2019" name="Int. J. Syst. Evol. Microbiol.">
        <title>The Global Catalogue of Microorganisms (GCM) 10K type strain sequencing project: providing services to taxonomists for standard genome sequencing and annotation.</title>
        <authorList>
            <consortium name="The Broad Institute Genomics Platform"/>
            <consortium name="The Broad Institute Genome Sequencing Center for Infectious Disease"/>
            <person name="Wu L."/>
            <person name="Ma J."/>
        </authorList>
    </citation>
    <scope>NUCLEOTIDE SEQUENCE [LARGE SCALE GENOMIC DNA]</scope>
    <source>
        <strain evidence="12">CGMCC 1.12477</strain>
    </source>
</reference>
<dbReference type="GO" id="GO:0004335">
    <property type="term" value="F:galactokinase activity"/>
    <property type="evidence" value="ECO:0007669"/>
    <property type="project" value="UniProtKB-EC"/>
</dbReference>
<evidence type="ECO:0000259" key="10">
    <source>
        <dbReference type="Pfam" id="PF10509"/>
    </source>
</evidence>
<feature type="domain" description="Galactokinase N-terminal" evidence="10">
    <location>
        <begin position="27"/>
        <end position="63"/>
    </location>
</feature>
<dbReference type="PROSITE" id="PS00106">
    <property type="entry name" value="GALACTOKINASE"/>
    <property type="match status" value="1"/>
</dbReference>
<dbReference type="SUPFAM" id="SSF55060">
    <property type="entry name" value="GHMP Kinase, C-terminal domain"/>
    <property type="match status" value="1"/>
</dbReference>
<dbReference type="InterPro" id="IPR013750">
    <property type="entry name" value="GHMP_kinase_C_dom"/>
</dbReference>
<evidence type="ECO:0000259" key="9">
    <source>
        <dbReference type="Pfam" id="PF08544"/>
    </source>
</evidence>
<evidence type="ECO:0000256" key="6">
    <source>
        <dbReference type="ARBA" id="ARBA00023144"/>
    </source>
</evidence>
<dbReference type="InterPro" id="IPR019741">
    <property type="entry name" value="Galactokinase_CS"/>
</dbReference>
<dbReference type="InterPro" id="IPR006203">
    <property type="entry name" value="GHMP_knse_ATP-bd_CS"/>
</dbReference>
<keyword evidence="6" id="KW-0119">Carbohydrate metabolism</keyword>
<dbReference type="SUPFAM" id="SSF54211">
    <property type="entry name" value="Ribosomal protein S5 domain 2-like"/>
    <property type="match status" value="1"/>
</dbReference>
<evidence type="ECO:0000256" key="1">
    <source>
        <dbReference type="ARBA" id="ARBA00006566"/>
    </source>
</evidence>
<dbReference type="InterPro" id="IPR000705">
    <property type="entry name" value="Galactokinase"/>
</dbReference>
<protein>
    <recommendedName>
        <fullName evidence="7">Galactokinase</fullName>
        <ecNumber evidence="7">2.7.1.6</ecNumber>
    </recommendedName>
</protein>
<keyword evidence="4" id="KW-0418">Kinase</keyword>
<evidence type="ECO:0000313" key="12">
    <source>
        <dbReference type="Proteomes" id="UP001597351"/>
    </source>
</evidence>
<dbReference type="InterPro" id="IPR019539">
    <property type="entry name" value="GalKase_N"/>
</dbReference>
<dbReference type="Proteomes" id="UP001597351">
    <property type="component" value="Unassembled WGS sequence"/>
</dbReference>
<dbReference type="InterPro" id="IPR036554">
    <property type="entry name" value="GHMP_kinase_C_sf"/>
</dbReference>
<evidence type="ECO:0000313" key="11">
    <source>
        <dbReference type="EMBL" id="MFD1947077.1"/>
    </source>
</evidence>
<name>A0ABW4TNH2_9ACTN</name>
<dbReference type="Pfam" id="PF10509">
    <property type="entry name" value="GalKase_gal_bdg"/>
    <property type="match status" value="1"/>
</dbReference>
<keyword evidence="6" id="KW-0299">Galactose metabolism</keyword>
<evidence type="ECO:0000256" key="3">
    <source>
        <dbReference type="ARBA" id="ARBA00022741"/>
    </source>
</evidence>
<dbReference type="Gene3D" id="3.30.230.10">
    <property type="match status" value="1"/>
</dbReference>
<sequence length="389" mass="40281">MSVDHVEPGDPHEIAAALRERLPGALGVFAAPGRVNLIGEHTDYNGGLVLPLALPHATYAAVRLREDDRLTVASLQQDDELRIALDDLAPGAVKGWAAYAAGAVWALQKAGHDVPGLDLLVDGRVPLGSGLSSSAALICSVALAASEAAGLDLDVRDLVTPTVRAESEAAGAPTGGMDQTVSLLGEPGHALLIDFTSHDDRPVTWDPGSAGLTLLVVDTRSAHSLVDGTGYVARRRDCELAAEQLGLDNLRGATEADLARLTGPAADRLRRRTKHVVTEVARVGRVVEALEAGDWEAVGSTFTESHVSMRDDFEISCEELDVVVDTALAEGALGARMTGGGFGGSAIALVRREDADRVAAAIGTAFASHEWGAPGVLPAPASAGAHRVV</sequence>
<dbReference type="Pfam" id="PF00288">
    <property type="entry name" value="GHMP_kinases_N"/>
    <property type="match status" value="1"/>
</dbReference>
<dbReference type="PROSITE" id="PS00627">
    <property type="entry name" value="GHMP_KINASES_ATP"/>
    <property type="match status" value="1"/>
</dbReference>
<dbReference type="PIRSF" id="PIRSF000530">
    <property type="entry name" value="Galactokinase"/>
    <property type="match status" value="1"/>
</dbReference>
<comment type="similarity">
    <text evidence="1">Belongs to the GHMP kinase family. GalK subfamily.</text>
</comment>